<dbReference type="RefSeq" id="WP_420894107.1">
    <property type="nucleotide sequence ID" value="NZ_PZZN01000002.1"/>
</dbReference>
<organism evidence="2 3">
    <name type="scientific">Sphingomonas aerolata</name>
    <dbReference type="NCBI Taxonomy" id="185951"/>
    <lineage>
        <taxon>Bacteria</taxon>
        <taxon>Pseudomonadati</taxon>
        <taxon>Pseudomonadota</taxon>
        <taxon>Alphaproteobacteria</taxon>
        <taxon>Sphingomonadales</taxon>
        <taxon>Sphingomonadaceae</taxon>
        <taxon>Sphingomonas</taxon>
    </lineage>
</organism>
<dbReference type="AlphaFoldDB" id="A0A2T4YR68"/>
<dbReference type="EMBL" id="PZZN01000002">
    <property type="protein sequence ID" value="PTM46013.1"/>
    <property type="molecule type" value="Genomic_DNA"/>
</dbReference>
<protein>
    <submittedName>
        <fullName evidence="2">Uncharacterized protein</fullName>
    </submittedName>
</protein>
<dbReference type="Proteomes" id="UP000240996">
    <property type="component" value="Unassembled WGS sequence"/>
</dbReference>
<feature type="region of interest" description="Disordered" evidence="1">
    <location>
        <begin position="1"/>
        <end position="31"/>
    </location>
</feature>
<feature type="compositionally biased region" description="Pro residues" evidence="1">
    <location>
        <begin position="1"/>
        <end position="14"/>
    </location>
</feature>
<evidence type="ECO:0000313" key="2">
    <source>
        <dbReference type="EMBL" id="PTM46013.1"/>
    </source>
</evidence>
<accession>A0A2T4YR68</accession>
<comment type="caution">
    <text evidence="2">The sequence shown here is derived from an EMBL/GenBank/DDBJ whole genome shotgun (WGS) entry which is preliminary data.</text>
</comment>
<keyword evidence="3" id="KW-1185">Reference proteome</keyword>
<gene>
    <name evidence="2" type="ORF">C8J24_2247</name>
</gene>
<evidence type="ECO:0000256" key="1">
    <source>
        <dbReference type="SAM" id="MobiDB-lite"/>
    </source>
</evidence>
<name>A0A2T4YR68_9SPHN</name>
<proteinExistence type="predicted"/>
<sequence length="142" mass="15005">MSAMPARPPVPPHPESADVPKPLGSLSASLLARKGDARPAMRPLALGTATGVPVEDDAAPVASVTVATARRIARESATRTRNGKAAFTLRLDSDRHVRLRLASAMTRHSSQHLVTLALDAFLQNLPEVDALVAQLPVTRAPK</sequence>
<evidence type="ECO:0000313" key="3">
    <source>
        <dbReference type="Proteomes" id="UP000240996"/>
    </source>
</evidence>
<reference evidence="2 3" key="1">
    <citation type="submission" date="2018-04" db="EMBL/GenBank/DDBJ databases">
        <title>Genomic Encyclopedia of Type Strains, Phase III (KMG-III): the genomes of soil and plant-associated and newly described type strains.</title>
        <authorList>
            <person name="Whitman W."/>
        </authorList>
    </citation>
    <scope>NUCLEOTIDE SEQUENCE [LARGE SCALE GENOMIC DNA]</scope>
    <source>
        <strain evidence="2 3">NW12</strain>
    </source>
</reference>